<evidence type="ECO:0000313" key="4">
    <source>
        <dbReference type="Proteomes" id="UP000655868"/>
    </source>
</evidence>
<proteinExistence type="predicted"/>
<accession>A0A934U3B9</accession>
<dbReference type="PROSITE" id="PS50937">
    <property type="entry name" value="HTH_MERR_2"/>
    <property type="match status" value="1"/>
</dbReference>
<dbReference type="InterPro" id="IPR009061">
    <property type="entry name" value="DNA-bd_dom_put_sf"/>
</dbReference>
<dbReference type="InterPro" id="IPR047057">
    <property type="entry name" value="MerR_fam"/>
</dbReference>
<protein>
    <submittedName>
        <fullName evidence="3">MerR family transcriptional regulator</fullName>
    </submittedName>
</protein>
<sequence length="286" mass="30971">MANFIAAESARMLRGIAGVLSPASVATETSPTPSSEYRIDDLARVAGVSVRNVRVYQDRGLLPPPRREGRTGWYNEAHLSRLKVINRMLDRGYTFATISELLTAAQFGMRVEEILDTDRVEVRPSGTVESGRLGADELRELIGTEDYDANLDRALASGLLKREGQSFRIANPRLVEATELLLNAGVPLPDILDNAAVVRLDLRDVANRFVNLVTDQYLAPDGPAFELDATAIASLSELINKGRALVHDVVHSLLVDVMDEAIVAALESVAETMSGSETTENTTAAG</sequence>
<evidence type="ECO:0000256" key="1">
    <source>
        <dbReference type="ARBA" id="ARBA00023125"/>
    </source>
</evidence>
<dbReference type="SMART" id="SM00422">
    <property type="entry name" value="HTH_MERR"/>
    <property type="match status" value="1"/>
</dbReference>
<dbReference type="GO" id="GO:0003700">
    <property type="term" value="F:DNA-binding transcription factor activity"/>
    <property type="evidence" value="ECO:0007669"/>
    <property type="project" value="InterPro"/>
</dbReference>
<name>A0A934U3B9_9NOCA</name>
<comment type="caution">
    <text evidence="3">The sequence shown here is derived from an EMBL/GenBank/DDBJ whole genome shotgun (WGS) entry which is preliminary data.</text>
</comment>
<dbReference type="Proteomes" id="UP000655868">
    <property type="component" value="Unassembled WGS sequence"/>
</dbReference>
<keyword evidence="4" id="KW-1185">Reference proteome</keyword>
<feature type="domain" description="HTH merR-type" evidence="2">
    <location>
        <begin position="36"/>
        <end position="104"/>
    </location>
</feature>
<keyword evidence="1" id="KW-0238">DNA-binding</keyword>
<dbReference type="PANTHER" id="PTHR30204">
    <property type="entry name" value="REDOX-CYCLING DRUG-SENSING TRANSCRIPTIONAL ACTIVATOR SOXR"/>
    <property type="match status" value="1"/>
</dbReference>
<dbReference type="InterPro" id="IPR000551">
    <property type="entry name" value="MerR-type_HTH_dom"/>
</dbReference>
<dbReference type="EMBL" id="JAEMNV010000003">
    <property type="protein sequence ID" value="MBJ8339734.1"/>
    <property type="molecule type" value="Genomic_DNA"/>
</dbReference>
<dbReference type="GO" id="GO:0003677">
    <property type="term" value="F:DNA binding"/>
    <property type="evidence" value="ECO:0007669"/>
    <property type="project" value="UniProtKB-KW"/>
</dbReference>
<organism evidence="3 4">
    <name type="scientific">Antrihabitans stalagmiti</name>
    <dbReference type="NCBI Taxonomy" id="2799499"/>
    <lineage>
        <taxon>Bacteria</taxon>
        <taxon>Bacillati</taxon>
        <taxon>Actinomycetota</taxon>
        <taxon>Actinomycetes</taxon>
        <taxon>Mycobacteriales</taxon>
        <taxon>Nocardiaceae</taxon>
        <taxon>Antrihabitans</taxon>
    </lineage>
</organism>
<dbReference type="SUPFAM" id="SSF46955">
    <property type="entry name" value="Putative DNA-binding domain"/>
    <property type="match status" value="1"/>
</dbReference>
<dbReference type="Gene3D" id="1.10.1660.10">
    <property type="match status" value="1"/>
</dbReference>
<dbReference type="AlphaFoldDB" id="A0A934U3B9"/>
<dbReference type="PANTHER" id="PTHR30204:SF93">
    <property type="entry name" value="HTH MERR-TYPE DOMAIN-CONTAINING PROTEIN"/>
    <property type="match status" value="1"/>
</dbReference>
<reference evidence="3" key="1">
    <citation type="submission" date="2020-12" db="EMBL/GenBank/DDBJ databases">
        <title>Antrihabitans popcorni sp. nov. and Antrihabitans auranticaus sp. nov., isolated from a larva cave.</title>
        <authorList>
            <person name="Lee S.D."/>
            <person name="Kim I.S."/>
        </authorList>
    </citation>
    <scope>NUCLEOTIDE SEQUENCE</scope>
    <source>
        <strain evidence="3">YC3-6</strain>
    </source>
</reference>
<evidence type="ECO:0000313" key="3">
    <source>
        <dbReference type="EMBL" id="MBJ8339734.1"/>
    </source>
</evidence>
<dbReference type="Pfam" id="PF13411">
    <property type="entry name" value="MerR_1"/>
    <property type="match status" value="1"/>
</dbReference>
<dbReference type="RefSeq" id="WP_199704448.1">
    <property type="nucleotide sequence ID" value="NZ_JAEMNV010000003.1"/>
</dbReference>
<dbReference type="PRINTS" id="PR00040">
    <property type="entry name" value="HTHMERR"/>
</dbReference>
<gene>
    <name evidence="3" type="ORF">JGU71_12635</name>
</gene>
<evidence type="ECO:0000259" key="2">
    <source>
        <dbReference type="PROSITE" id="PS50937"/>
    </source>
</evidence>